<accession>A0ABW4I848</accession>
<proteinExistence type="inferred from homology"/>
<dbReference type="EMBL" id="JBHUDG010000002">
    <property type="protein sequence ID" value="MFD1628587.1"/>
    <property type="molecule type" value="Genomic_DNA"/>
</dbReference>
<feature type="transmembrane region" description="Helical" evidence="3">
    <location>
        <begin position="26"/>
        <end position="51"/>
    </location>
</feature>
<evidence type="ECO:0000256" key="2">
    <source>
        <dbReference type="ARBA" id="ARBA00022679"/>
    </source>
</evidence>
<comment type="similarity">
    <text evidence="1">Belongs to the transferase hexapeptide repeat family.</text>
</comment>
<dbReference type="PANTHER" id="PTHR23416">
    <property type="entry name" value="SIALIC ACID SYNTHASE-RELATED"/>
    <property type="match status" value="1"/>
</dbReference>
<dbReference type="CDD" id="cd05825">
    <property type="entry name" value="LbH_wcaF_like"/>
    <property type="match status" value="1"/>
</dbReference>
<dbReference type="Proteomes" id="UP001597118">
    <property type="component" value="Unassembled WGS sequence"/>
</dbReference>
<protein>
    <submittedName>
        <fullName evidence="4">WcaF family extracellular polysaccharide biosynthesis acetyltransferase</fullName>
    </submittedName>
</protein>
<dbReference type="InterPro" id="IPR011004">
    <property type="entry name" value="Trimer_LpxA-like_sf"/>
</dbReference>
<keyword evidence="3" id="KW-0472">Membrane</keyword>
<evidence type="ECO:0000256" key="3">
    <source>
        <dbReference type="SAM" id="Phobius"/>
    </source>
</evidence>
<sequence length="186" mass="20964">MKNKVQLKKDFDTKGYDIGASFIKQLLWYFTSVLFFRSGIIPVSSILVFMLKCFGARIGKDVRVKPYIHIKYPWKLELGDHSWLAECYIENLETVRIACNCCISQGAMLLTGNHNYKSAEFDLVAEPIILEEGVWIGAKAIVCPGVTCYSHSVLSVGSIATKNLDPYNIYQGNPAIKVRERVISTF</sequence>
<dbReference type="InterPro" id="IPR051159">
    <property type="entry name" value="Hexapeptide_acetyltransf"/>
</dbReference>
<dbReference type="SUPFAM" id="SSF51161">
    <property type="entry name" value="Trimeric LpxA-like enzymes"/>
    <property type="match status" value="1"/>
</dbReference>
<evidence type="ECO:0000313" key="5">
    <source>
        <dbReference type="Proteomes" id="UP001597118"/>
    </source>
</evidence>
<dbReference type="PANTHER" id="PTHR23416:SF23">
    <property type="entry name" value="ACETYLTRANSFERASE C18B11.09C-RELATED"/>
    <property type="match status" value="1"/>
</dbReference>
<dbReference type="NCBIfam" id="NF007797">
    <property type="entry name" value="PRK10502.1"/>
    <property type="match status" value="1"/>
</dbReference>
<comment type="caution">
    <text evidence="4">The sequence shown here is derived from an EMBL/GenBank/DDBJ whole genome shotgun (WGS) entry which is preliminary data.</text>
</comment>
<evidence type="ECO:0000313" key="4">
    <source>
        <dbReference type="EMBL" id="MFD1628587.1"/>
    </source>
</evidence>
<name>A0ABW4I848_9SPHI</name>
<reference evidence="5" key="1">
    <citation type="journal article" date="2019" name="Int. J. Syst. Evol. Microbiol.">
        <title>The Global Catalogue of Microorganisms (GCM) 10K type strain sequencing project: providing services to taxonomists for standard genome sequencing and annotation.</title>
        <authorList>
            <consortium name="The Broad Institute Genomics Platform"/>
            <consortium name="The Broad Institute Genome Sequencing Center for Infectious Disease"/>
            <person name="Wu L."/>
            <person name="Ma J."/>
        </authorList>
    </citation>
    <scope>NUCLEOTIDE SEQUENCE [LARGE SCALE GENOMIC DNA]</scope>
    <source>
        <strain evidence="5">CCUG 53762</strain>
    </source>
</reference>
<keyword evidence="3" id="KW-0812">Transmembrane</keyword>
<keyword evidence="2" id="KW-0808">Transferase</keyword>
<dbReference type="RefSeq" id="WP_379660971.1">
    <property type="nucleotide sequence ID" value="NZ_JBHUDG010000002.1"/>
</dbReference>
<evidence type="ECO:0000256" key="1">
    <source>
        <dbReference type="ARBA" id="ARBA00007274"/>
    </source>
</evidence>
<organism evidence="4 5">
    <name type="scientific">Pseudopedobacter beijingensis</name>
    <dbReference type="NCBI Taxonomy" id="1207056"/>
    <lineage>
        <taxon>Bacteria</taxon>
        <taxon>Pseudomonadati</taxon>
        <taxon>Bacteroidota</taxon>
        <taxon>Sphingobacteriia</taxon>
        <taxon>Sphingobacteriales</taxon>
        <taxon>Sphingobacteriaceae</taxon>
        <taxon>Pseudopedobacter</taxon>
    </lineage>
</organism>
<dbReference type="Gene3D" id="2.160.10.10">
    <property type="entry name" value="Hexapeptide repeat proteins"/>
    <property type="match status" value="1"/>
</dbReference>
<keyword evidence="3" id="KW-1133">Transmembrane helix</keyword>
<gene>
    <name evidence="4" type="ORF">ACFSAH_01795</name>
</gene>
<keyword evidence="5" id="KW-1185">Reference proteome</keyword>